<dbReference type="PANTHER" id="PTHR43372:SF4">
    <property type="entry name" value="FATTY-ACID AMIDE HYDROLASE 2"/>
    <property type="match status" value="1"/>
</dbReference>
<dbReference type="AlphaFoldDB" id="A0A3A4B0Z0"/>
<sequence>MDELAYFPAHRLARMIAAGEIGSREVLGIYLDRVERINPHVNAIVTLDAERAMEQAFRADEIRARGGSLGPLHGVPMTVKDSVETAWVRTTCGLPGLSDHVPAEDAPVVGRLRAAGAVIFGKTNTPALESMAITENPLFGVTRNPWDPTRTAGGSSGGSAAALAAGLTALELGGDDAGSNRMPAHFCGVFGHKPTHGFVPTLGHIPPMPGSHAQPDLGVLGPLARSARDLEIALRVTAGPLDDQALAWRLTLPAARPWPMRVAYWFDDPYTPLDDGVRLRLETAVKALKDAGAEVTQVHQPMGSLAAHHRMFTVLSASLFSHVLPEEEFAGHVARASDQGRAGDYARGVLTSKREWNLADEERCLLRARWADFFTHYDVLLTPVVQATAFPHPRDPGERPITVNGQRVSPDIPINAWTGLASAALLPATAAPVGLSPDGLPVGIQIIGPHLEDLTTLTLAAHLEAALPPSFPAL</sequence>
<dbReference type="OrthoDB" id="182039at2"/>
<accession>A0A3A4B0Z0</accession>
<dbReference type="PANTHER" id="PTHR43372">
    <property type="entry name" value="FATTY-ACID AMIDE HYDROLASE"/>
    <property type="match status" value="1"/>
</dbReference>
<dbReference type="EMBL" id="QZEY01000006">
    <property type="protein sequence ID" value="RJL31697.1"/>
    <property type="molecule type" value="Genomic_DNA"/>
</dbReference>
<keyword evidence="3" id="KW-1185">Reference proteome</keyword>
<dbReference type="InterPro" id="IPR023631">
    <property type="entry name" value="Amidase_dom"/>
</dbReference>
<dbReference type="SUPFAM" id="SSF75304">
    <property type="entry name" value="Amidase signature (AS) enzymes"/>
    <property type="match status" value="1"/>
</dbReference>
<dbReference type="InterPro" id="IPR052739">
    <property type="entry name" value="FAAH2"/>
</dbReference>
<evidence type="ECO:0000313" key="3">
    <source>
        <dbReference type="Proteomes" id="UP000265768"/>
    </source>
</evidence>
<reference evidence="2 3" key="1">
    <citation type="submission" date="2018-09" db="EMBL/GenBank/DDBJ databases">
        <title>YIM 75507 draft genome.</title>
        <authorList>
            <person name="Tang S."/>
            <person name="Feng Y."/>
        </authorList>
    </citation>
    <scope>NUCLEOTIDE SEQUENCE [LARGE SCALE GENOMIC DNA]</scope>
    <source>
        <strain evidence="2 3">YIM 75507</strain>
    </source>
</reference>
<comment type="caution">
    <text evidence="2">The sequence shown here is derived from an EMBL/GenBank/DDBJ whole genome shotgun (WGS) entry which is preliminary data.</text>
</comment>
<dbReference type="Proteomes" id="UP000265768">
    <property type="component" value="Unassembled WGS sequence"/>
</dbReference>
<dbReference type="GO" id="GO:0012505">
    <property type="term" value="C:endomembrane system"/>
    <property type="evidence" value="ECO:0007669"/>
    <property type="project" value="TreeGrafter"/>
</dbReference>
<protein>
    <submittedName>
        <fullName evidence="2">Amidase</fullName>
    </submittedName>
</protein>
<dbReference type="Gene3D" id="3.90.1300.10">
    <property type="entry name" value="Amidase signature (AS) domain"/>
    <property type="match status" value="1"/>
</dbReference>
<dbReference type="InterPro" id="IPR036928">
    <property type="entry name" value="AS_sf"/>
</dbReference>
<proteinExistence type="predicted"/>
<gene>
    <name evidence="2" type="ORF">D5H75_18510</name>
</gene>
<dbReference type="Pfam" id="PF01425">
    <property type="entry name" value="Amidase"/>
    <property type="match status" value="1"/>
</dbReference>
<name>A0A3A4B0Z0_9ACTN</name>
<organism evidence="2 3">
    <name type="scientific">Bailinhaonella thermotolerans</name>
    <dbReference type="NCBI Taxonomy" id="1070861"/>
    <lineage>
        <taxon>Bacteria</taxon>
        <taxon>Bacillati</taxon>
        <taxon>Actinomycetota</taxon>
        <taxon>Actinomycetes</taxon>
        <taxon>Streptosporangiales</taxon>
        <taxon>Streptosporangiaceae</taxon>
        <taxon>Bailinhaonella</taxon>
    </lineage>
</organism>
<evidence type="ECO:0000259" key="1">
    <source>
        <dbReference type="Pfam" id="PF01425"/>
    </source>
</evidence>
<dbReference type="RefSeq" id="WP_119927725.1">
    <property type="nucleotide sequence ID" value="NZ_QZEY01000006.1"/>
</dbReference>
<feature type="domain" description="Amidase" evidence="1">
    <location>
        <begin position="25"/>
        <end position="457"/>
    </location>
</feature>
<evidence type="ECO:0000313" key="2">
    <source>
        <dbReference type="EMBL" id="RJL31697.1"/>
    </source>
</evidence>